<proteinExistence type="predicted"/>
<evidence type="ECO:0000313" key="1">
    <source>
        <dbReference type="EMBL" id="QNR86992.1"/>
    </source>
</evidence>
<accession>A0ABX6TN31</accession>
<organism evidence="1 2">
    <name type="scientific">Pedobacter riviphilus</name>
    <dbReference type="NCBI Taxonomy" id="2766984"/>
    <lineage>
        <taxon>Bacteria</taxon>
        <taxon>Pseudomonadati</taxon>
        <taxon>Bacteroidota</taxon>
        <taxon>Sphingobacteriia</taxon>
        <taxon>Sphingobacteriales</taxon>
        <taxon>Sphingobacteriaceae</taxon>
        <taxon>Pedobacter</taxon>
    </lineage>
</organism>
<keyword evidence="2" id="KW-1185">Reference proteome</keyword>
<reference evidence="1 2" key="1">
    <citation type="submission" date="2020-09" db="EMBL/GenBank/DDBJ databases">
        <title>Pedobacter sp. SW-16 isolated from soil near Yeocheon.</title>
        <authorList>
            <person name="Im H.S."/>
            <person name="Joung Y."/>
            <person name="Lee S.-S."/>
        </authorList>
    </citation>
    <scope>NUCLEOTIDE SEQUENCE [LARGE SCALE GENOMIC DNA]</scope>
    <source>
        <strain evidence="1 2">SW-16</strain>
    </source>
</reference>
<dbReference type="EMBL" id="CP061171">
    <property type="protein sequence ID" value="QNR86992.1"/>
    <property type="molecule type" value="Genomic_DNA"/>
</dbReference>
<protein>
    <submittedName>
        <fullName evidence="1">Uncharacterized protein</fullName>
    </submittedName>
</protein>
<evidence type="ECO:0000313" key="2">
    <source>
        <dbReference type="Proteomes" id="UP000516439"/>
    </source>
</evidence>
<sequence length="57" mass="5924">MKRVLGGNTPVGGGDDCPAAECTKDSDCASSQYGKTCKITNCLSTDKPANYCYTPSV</sequence>
<gene>
    <name evidence="1" type="ORF">H9N25_11715</name>
</gene>
<dbReference type="Proteomes" id="UP000516439">
    <property type="component" value="Chromosome"/>
</dbReference>
<name>A0ABX6TN31_9SPHI</name>